<accession>A0A5J4KNW5</accession>
<comment type="caution">
    <text evidence="1">The sequence shown here is derived from an EMBL/GenBank/DDBJ whole genome shotgun (WGS) entry which is preliminary data.</text>
</comment>
<gene>
    <name evidence="1" type="ORF">KDW_55900</name>
</gene>
<name>A0A5J4KNW5_9CHLR</name>
<organism evidence="1 2">
    <name type="scientific">Dictyobacter vulcani</name>
    <dbReference type="NCBI Taxonomy" id="2607529"/>
    <lineage>
        <taxon>Bacteria</taxon>
        <taxon>Bacillati</taxon>
        <taxon>Chloroflexota</taxon>
        <taxon>Ktedonobacteria</taxon>
        <taxon>Ktedonobacterales</taxon>
        <taxon>Dictyobacteraceae</taxon>
        <taxon>Dictyobacter</taxon>
    </lineage>
</organism>
<proteinExistence type="predicted"/>
<evidence type="ECO:0000313" key="2">
    <source>
        <dbReference type="Proteomes" id="UP000326912"/>
    </source>
</evidence>
<dbReference type="AlphaFoldDB" id="A0A5J4KNW5"/>
<dbReference type="EMBL" id="BKZW01000003">
    <property type="protein sequence ID" value="GER91428.1"/>
    <property type="molecule type" value="Genomic_DNA"/>
</dbReference>
<dbReference type="Proteomes" id="UP000326912">
    <property type="component" value="Unassembled WGS sequence"/>
</dbReference>
<sequence>MYKDTPKFRLFMYRQYSQQYGELISDGDYSLNERVKFANGKAIGTVTWKYLKREAGLIYVLEDYSGFHFQVTANEIVSKAEPA</sequence>
<protein>
    <submittedName>
        <fullName evidence="1">Uncharacterized protein</fullName>
    </submittedName>
</protein>
<evidence type="ECO:0000313" key="1">
    <source>
        <dbReference type="EMBL" id="GER91428.1"/>
    </source>
</evidence>
<reference evidence="1 2" key="1">
    <citation type="submission" date="2019-10" db="EMBL/GenBank/DDBJ databases">
        <title>Dictyobacter vulcani sp. nov., within the class Ktedonobacteria, isolated from soil of volcanic Mt. Zao.</title>
        <authorList>
            <person name="Zheng Y."/>
            <person name="Wang C.M."/>
            <person name="Sakai Y."/>
            <person name="Abe K."/>
            <person name="Yokota A."/>
            <person name="Yabe S."/>
        </authorList>
    </citation>
    <scope>NUCLEOTIDE SEQUENCE [LARGE SCALE GENOMIC DNA]</scope>
    <source>
        <strain evidence="1 2">W12</strain>
    </source>
</reference>
<keyword evidence="2" id="KW-1185">Reference proteome</keyword>
<dbReference type="RefSeq" id="WP_151759057.1">
    <property type="nucleotide sequence ID" value="NZ_BKZW01000003.1"/>
</dbReference>